<keyword evidence="6 13" id="KW-1133">Transmembrane helix</keyword>
<keyword evidence="5" id="KW-0677">Repeat</keyword>
<evidence type="ECO:0000313" key="16">
    <source>
        <dbReference type="RefSeq" id="XP_035825748.1"/>
    </source>
</evidence>
<dbReference type="PANTHER" id="PTHR24372">
    <property type="entry name" value="GLYCOPROTEIN HORMONE RECEPTOR"/>
    <property type="match status" value="1"/>
</dbReference>
<dbReference type="InterPro" id="IPR002172">
    <property type="entry name" value="LDrepeatLR_classA_rpt"/>
</dbReference>
<dbReference type="InterPro" id="IPR036055">
    <property type="entry name" value="LDL_receptor-like_sf"/>
</dbReference>
<evidence type="ECO:0000256" key="3">
    <source>
        <dbReference type="ARBA" id="ARBA00022614"/>
    </source>
</evidence>
<evidence type="ECO:0000256" key="8">
    <source>
        <dbReference type="ARBA" id="ARBA00023136"/>
    </source>
</evidence>
<evidence type="ECO:0000256" key="6">
    <source>
        <dbReference type="ARBA" id="ARBA00022989"/>
    </source>
</evidence>
<dbReference type="Gene3D" id="1.20.1070.10">
    <property type="entry name" value="Rhodopsin 7-helix transmembrane proteins"/>
    <property type="match status" value="1"/>
</dbReference>
<dbReference type="GeneID" id="101852929"/>
<comment type="similarity">
    <text evidence="12">Belongs to the G-protein coupled receptor 1 family.</text>
</comment>
<organism evidence="15 16">
    <name type="scientific">Aplysia californica</name>
    <name type="common">California sea hare</name>
    <dbReference type="NCBI Taxonomy" id="6500"/>
    <lineage>
        <taxon>Eukaryota</taxon>
        <taxon>Metazoa</taxon>
        <taxon>Spiralia</taxon>
        <taxon>Lophotrochozoa</taxon>
        <taxon>Mollusca</taxon>
        <taxon>Gastropoda</taxon>
        <taxon>Heterobranchia</taxon>
        <taxon>Euthyneura</taxon>
        <taxon>Tectipleura</taxon>
        <taxon>Aplysiida</taxon>
        <taxon>Aplysioidea</taxon>
        <taxon>Aplysiidae</taxon>
        <taxon>Aplysia</taxon>
    </lineage>
</organism>
<dbReference type="CDD" id="cd00112">
    <property type="entry name" value="LDLa"/>
    <property type="match status" value="1"/>
</dbReference>
<dbReference type="Gene3D" id="3.80.10.10">
    <property type="entry name" value="Ribonuclease Inhibitor"/>
    <property type="match status" value="1"/>
</dbReference>
<evidence type="ECO:0000256" key="7">
    <source>
        <dbReference type="ARBA" id="ARBA00023040"/>
    </source>
</evidence>
<feature type="transmembrane region" description="Helical" evidence="13">
    <location>
        <begin position="416"/>
        <end position="437"/>
    </location>
</feature>
<reference evidence="16" key="1">
    <citation type="submission" date="2025-08" db="UniProtKB">
        <authorList>
            <consortium name="RefSeq"/>
        </authorList>
    </citation>
    <scope>IDENTIFICATION</scope>
</reference>
<evidence type="ECO:0000256" key="10">
    <source>
        <dbReference type="ARBA" id="ARBA00023170"/>
    </source>
</evidence>
<feature type="transmembrane region" description="Helical" evidence="13">
    <location>
        <begin position="503"/>
        <end position="521"/>
    </location>
</feature>
<protein>
    <submittedName>
        <fullName evidence="16">G-protein coupled receptor GRL101-like</fullName>
    </submittedName>
</protein>
<dbReference type="SUPFAM" id="SSF81321">
    <property type="entry name" value="Family A G protein-coupled receptor-like"/>
    <property type="match status" value="1"/>
</dbReference>
<dbReference type="Proteomes" id="UP000694888">
    <property type="component" value="Unplaced"/>
</dbReference>
<dbReference type="PANTHER" id="PTHR24372:SF77">
    <property type="entry name" value="G-PROTEIN COUPLED RECEPTORS FAMILY 1 PROFILE DOMAIN-CONTAINING PROTEIN"/>
    <property type="match status" value="1"/>
</dbReference>
<keyword evidence="4 12" id="KW-0812">Transmembrane</keyword>
<dbReference type="PROSITE" id="PS50262">
    <property type="entry name" value="G_PROTEIN_RECEP_F1_2"/>
    <property type="match status" value="1"/>
</dbReference>
<evidence type="ECO:0000256" key="2">
    <source>
        <dbReference type="ARBA" id="ARBA00022475"/>
    </source>
</evidence>
<dbReference type="Gene3D" id="4.10.400.10">
    <property type="entry name" value="Low-density Lipoprotein Receptor"/>
    <property type="match status" value="1"/>
</dbReference>
<feature type="transmembrane region" description="Helical" evidence="13">
    <location>
        <begin position="381"/>
        <end position="404"/>
    </location>
</feature>
<dbReference type="InterPro" id="IPR032675">
    <property type="entry name" value="LRR_dom_sf"/>
</dbReference>
<feature type="transmembrane region" description="Helical" evidence="13">
    <location>
        <begin position="473"/>
        <end position="491"/>
    </location>
</feature>
<evidence type="ECO:0000256" key="5">
    <source>
        <dbReference type="ARBA" id="ARBA00022737"/>
    </source>
</evidence>
<accession>A0ABM1VTK6</accession>
<evidence type="ECO:0000256" key="9">
    <source>
        <dbReference type="ARBA" id="ARBA00023157"/>
    </source>
</evidence>
<feature type="transmembrane region" description="Helical" evidence="13">
    <location>
        <begin position="639"/>
        <end position="663"/>
    </location>
</feature>
<proteinExistence type="inferred from homology"/>
<keyword evidence="9" id="KW-1015">Disulfide bond</keyword>
<dbReference type="RefSeq" id="XP_035825748.1">
    <property type="nucleotide sequence ID" value="XM_035969855.1"/>
</dbReference>
<keyword evidence="15" id="KW-1185">Reference proteome</keyword>
<dbReference type="SUPFAM" id="SSF52058">
    <property type="entry name" value="L domain-like"/>
    <property type="match status" value="1"/>
</dbReference>
<evidence type="ECO:0000313" key="15">
    <source>
        <dbReference type="Proteomes" id="UP000694888"/>
    </source>
</evidence>
<evidence type="ECO:0000259" key="14">
    <source>
        <dbReference type="PROSITE" id="PS50262"/>
    </source>
</evidence>
<evidence type="ECO:0000256" key="12">
    <source>
        <dbReference type="RuleBase" id="RU000688"/>
    </source>
</evidence>
<keyword evidence="8 13" id="KW-0472">Membrane</keyword>
<keyword evidence="3" id="KW-0433">Leucine-rich repeat</keyword>
<dbReference type="InterPro" id="IPR000276">
    <property type="entry name" value="GPCR_Rhodpsn"/>
</dbReference>
<dbReference type="PROSITE" id="PS00237">
    <property type="entry name" value="G_PROTEIN_RECEP_F1_1"/>
    <property type="match status" value="1"/>
</dbReference>
<dbReference type="InterPro" id="IPR017452">
    <property type="entry name" value="GPCR_Rhodpsn_7TM"/>
</dbReference>
<evidence type="ECO:0000256" key="1">
    <source>
        <dbReference type="ARBA" id="ARBA00004651"/>
    </source>
</evidence>
<feature type="domain" description="G-protein coupled receptors family 1 profile" evidence="14">
    <location>
        <begin position="393"/>
        <end position="658"/>
    </location>
</feature>
<feature type="transmembrane region" description="Helical" evidence="13">
    <location>
        <begin position="607"/>
        <end position="627"/>
    </location>
</feature>
<gene>
    <name evidence="16" type="primary">LOC101852929</name>
</gene>
<keyword evidence="11 12" id="KW-0807">Transducer</keyword>
<dbReference type="Pfam" id="PF00001">
    <property type="entry name" value="7tm_1"/>
    <property type="match status" value="1"/>
</dbReference>
<keyword evidence="10 12" id="KW-0675">Receptor</keyword>
<dbReference type="SMART" id="SM00192">
    <property type="entry name" value="LDLa"/>
    <property type="match status" value="2"/>
</dbReference>
<comment type="subcellular location">
    <subcellularLocation>
        <location evidence="1">Cell membrane</location>
        <topology evidence="1">Multi-pass membrane protein</topology>
    </subcellularLocation>
</comment>
<evidence type="ECO:0000256" key="4">
    <source>
        <dbReference type="ARBA" id="ARBA00022692"/>
    </source>
</evidence>
<feature type="transmembrane region" description="Helical" evidence="13">
    <location>
        <begin position="549"/>
        <end position="575"/>
    </location>
</feature>
<dbReference type="PRINTS" id="PR00237">
    <property type="entry name" value="GPCRRHODOPSN"/>
</dbReference>
<dbReference type="SUPFAM" id="SSF57424">
    <property type="entry name" value="LDL receptor-like module"/>
    <property type="match status" value="1"/>
</dbReference>
<keyword evidence="2" id="KW-1003">Cell membrane</keyword>
<keyword evidence="7 12" id="KW-0297">G-protein coupled receptor</keyword>
<evidence type="ECO:0000256" key="11">
    <source>
        <dbReference type="ARBA" id="ARBA00023224"/>
    </source>
</evidence>
<sequence>MGNPLYMPEESGYSCERIMCPDGYVKCPMSYCIPVHFVGDGAEDCPQGEDELPFEFTDNGVVTERKANGNYQCRSAGAETSLFLHPVKLCDNVMDCPLGDDELDCQIPACGPGLTCVADTVTVKDARKVANDFVFHTLSHQTKLLDLSGVPLTTIGVLSLDNAFTNVIDLRLSGCGVSDLRVSGYSHGGGLQTDFYGEIVGEERTFFTTSDLDNVRYADFSFNSLTDAGNTMGGFVKMKKLETLNFSHNPLFTLDAPSIRGFAPRVQILDLSHTAVDGNNSQLLPMFTNLKELYLLGCPISNLKPAFPNTLKTLDLREIDVKDVDKDVFRGLGVLQTLHVPSYRLCCPQVRGKSVPAHVCYSEKDALSSCSDLMQEPLLRGLLWVVGVSALLGNMVVLVYRLLWDRGQLKKGYGMFVLNLCISDLLMGIYLMIVAIADVVFRGDYVWHERAWRHGVTCKIAGLISTWSSETSAIFIFLITVDRFLVIKFPFGQIRITPRAAKVLCVLTWLVGLLIAMLPLLPPFQHWTVFSTSGMCLGLPLTTDRLPGWIYSVTVFVALNFFLFLLIAAGQFVIYRTKSESSSELISKCSRQAERKFKEDFAIARQLSLIALTDFLCWFPIGVMGLMALNGQEISNETYAWSAVLVVPINSALNPVLYTVPAVKKKWMEIKKKYFKIGSTVSKPVGGKQEANTDKENSSWEESSVSMMKILEDTSIVQRMTEEEKSLFSSEIKRCLKGLGTKAG</sequence>
<name>A0ABM1VTK6_APLCA</name>
<evidence type="ECO:0000256" key="13">
    <source>
        <dbReference type="SAM" id="Phobius"/>
    </source>
</evidence>